<feature type="domain" description="Mediator complex subunit MED14 N-terminal" evidence="11">
    <location>
        <begin position="20"/>
        <end position="187"/>
    </location>
</feature>
<comment type="subunit">
    <text evidence="9">Component of the Mediator complex.</text>
</comment>
<protein>
    <recommendedName>
        <fullName evidence="3 9">Mediator of RNA polymerase II transcription subunit 14</fullName>
    </recommendedName>
    <alternativeName>
        <fullName evidence="8 9">Mediator complex subunit 14</fullName>
    </alternativeName>
</protein>
<keyword evidence="6 9" id="KW-0804">Transcription</keyword>
<evidence type="ECO:0000256" key="7">
    <source>
        <dbReference type="ARBA" id="ARBA00023242"/>
    </source>
</evidence>
<evidence type="ECO:0000256" key="3">
    <source>
        <dbReference type="ARBA" id="ARBA00019619"/>
    </source>
</evidence>
<accession>A0A136J2Y2</accession>
<keyword evidence="13" id="KW-1185">Reference proteome</keyword>
<comment type="similarity">
    <text evidence="2 9">Belongs to the Mediator complex subunit 14 family.</text>
</comment>
<evidence type="ECO:0000256" key="6">
    <source>
        <dbReference type="ARBA" id="ARBA00023163"/>
    </source>
</evidence>
<dbReference type="InterPro" id="IPR055122">
    <property type="entry name" value="Med14_N"/>
</dbReference>
<dbReference type="EMBL" id="KQ964250">
    <property type="protein sequence ID" value="KXJ91464.1"/>
    <property type="molecule type" value="Genomic_DNA"/>
</dbReference>
<evidence type="ECO:0000259" key="11">
    <source>
        <dbReference type="Pfam" id="PF08638"/>
    </source>
</evidence>
<evidence type="ECO:0000313" key="13">
    <source>
        <dbReference type="Proteomes" id="UP000070501"/>
    </source>
</evidence>
<evidence type="ECO:0000256" key="2">
    <source>
        <dbReference type="ARBA" id="ARBA00007813"/>
    </source>
</evidence>
<evidence type="ECO:0000256" key="4">
    <source>
        <dbReference type="ARBA" id="ARBA00023015"/>
    </source>
</evidence>
<dbReference type="PANTHER" id="PTHR12809">
    <property type="entry name" value="MEDIATOR COMPLEX SUBUNIT"/>
    <property type="match status" value="1"/>
</dbReference>
<dbReference type="GO" id="GO:0006357">
    <property type="term" value="P:regulation of transcription by RNA polymerase II"/>
    <property type="evidence" value="ECO:0007669"/>
    <property type="project" value="InterPro"/>
</dbReference>
<dbReference type="InterPro" id="IPR013947">
    <property type="entry name" value="Mediator_Med14"/>
</dbReference>
<comment type="subcellular location">
    <subcellularLocation>
        <location evidence="1 9">Nucleus</location>
    </subcellularLocation>
</comment>
<dbReference type="Proteomes" id="UP000070501">
    <property type="component" value="Unassembled WGS sequence"/>
</dbReference>
<dbReference type="OrthoDB" id="205099at2759"/>
<keyword evidence="5 9" id="KW-0010">Activator</keyword>
<dbReference type="PANTHER" id="PTHR12809:SF2">
    <property type="entry name" value="MEDIATOR OF RNA POLYMERASE II TRANSCRIPTION SUBUNIT 14"/>
    <property type="match status" value="1"/>
</dbReference>
<evidence type="ECO:0000256" key="5">
    <source>
        <dbReference type="ARBA" id="ARBA00023159"/>
    </source>
</evidence>
<keyword evidence="4 9" id="KW-0805">Transcription regulation</keyword>
<dbReference type="Pfam" id="PF26204">
    <property type="entry name" value="Med14_fung"/>
    <property type="match status" value="1"/>
</dbReference>
<keyword evidence="7 9" id="KW-0539">Nucleus</keyword>
<sequence length="1002" mass="113347">MPLPSGAPIVNGNAVNGNSLPDDSSPENIRKKAHLLEFVKDEHAKWVKALVMTSWSRKAETVSKLIDLYNAINMQKVDYLRSVEHLIDVRTALPAARLGEPDLQTALQILSTGEATWMPDLQYIDPPPISTKEKLQWIENTNTLLSLRLNLEEHDKIPVQFKEYKIESGRVTFVVPGEFEVDLTIADEDFEKQFWFIDFRFSFTPAPAELSDLLRQYLEVKVNETLEKDGLGGCYKFLHEFVLTHKITEFVRQAFELSRHKWVDTLKVERLNRAMSIQYWANRQPSEGPKSWILLGVHSGKLPGKPFDPSATSRLTLRWFKDNKEVLDAQIPLDDSNISTERLLKRVIGRHVKSTLGAIYTRLNGKGRFQSREAALALSIMEDDPVMSSLQMQIGRRDVVTVKIAPTTGQFAISPQTAVTYKGENRLNVSSKDHTDEGVTTLESIRCYYTVDELNRRGKSMGWNVCRAPVKMDDVKPILNTRESFQAMWFKRRGWPEQWYLMLSLSLGGDRWWLVEIASGPPRISSYTPLSLTAGLPELSDKFFHELTVFTAAMIAQITDLRRFQSLKIDHATEPRVNKALPPGVRVPAIKVKLSDILQRPGLKAGRGPSWALDSVRIMFLGIRNSAQVQPVVKDENNSGVAMEKLGNNEHKLTTLVDARFKVADPERFSMLNCNVERDVVFNKQLGVFALHLQTELGTPIFDTLKRRLQAIERLFDCVDAIRRCDRDVRCENISLQKIVFSYSQFSKLEAEAPRAAPIRRWMATLDLSTDDIQLRLEDNDPQLRLIDAYHKFLNSELRFERLPYFLSITSPLQSALDAIEAAWVGLAADNKGRVELYANYLDCFSIHYILPGADKGSERRAVLRVKLKERKNNLYWWVYRDEPGPDKNPDDAFKKALEPVWGAAGREWRNLGSGAACPLGVGVETLLKAVDEAIRPLALQSPKAIRQSISNASGGGTKNQKPSAVIAQGKVQQTSNISNNAKARPQLQQQKQQVGEVVVLD</sequence>
<evidence type="ECO:0000256" key="8">
    <source>
        <dbReference type="ARBA" id="ARBA00032007"/>
    </source>
</evidence>
<evidence type="ECO:0000313" key="12">
    <source>
        <dbReference type="EMBL" id="KXJ91464.1"/>
    </source>
</evidence>
<evidence type="ECO:0000256" key="1">
    <source>
        <dbReference type="ARBA" id="ARBA00004123"/>
    </source>
</evidence>
<organism evidence="12 13">
    <name type="scientific">Microdochium bolleyi</name>
    <dbReference type="NCBI Taxonomy" id="196109"/>
    <lineage>
        <taxon>Eukaryota</taxon>
        <taxon>Fungi</taxon>
        <taxon>Dikarya</taxon>
        <taxon>Ascomycota</taxon>
        <taxon>Pezizomycotina</taxon>
        <taxon>Sordariomycetes</taxon>
        <taxon>Xylariomycetidae</taxon>
        <taxon>Xylariales</taxon>
        <taxon>Microdochiaceae</taxon>
        <taxon>Microdochium</taxon>
    </lineage>
</organism>
<dbReference type="GO" id="GO:0070847">
    <property type="term" value="C:core mediator complex"/>
    <property type="evidence" value="ECO:0007669"/>
    <property type="project" value="TreeGrafter"/>
</dbReference>
<dbReference type="AlphaFoldDB" id="A0A136J2Y2"/>
<gene>
    <name evidence="12" type="ORF">Micbo1qcDRAFT_163189</name>
</gene>
<dbReference type="GO" id="GO:0003712">
    <property type="term" value="F:transcription coregulator activity"/>
    <property type="evidence" value="ECO:0007669"/>
    <property type="project" value="UniProtKB-UniRule"/>
</dbReference>
<evidence type="ECO:0000256" key="10">
    <source>
        <dbReference type="SAM" id="MobiDB-lite"/>
    </source>
</evidence>
<feature type="region of interest" description="Disordered" evidence="10">
    <location>
        <begin position="1"/>
        <end position="26"/>
    </location>
</feature>
<reference evidence="13" key="1">
    <citation type="submission" date="2016-02" db="EMBL/GenBank/DDBJ databases">
        <title>Draft genome sequence of Microdochium bolleyi, a fungal endophyte of beachgrass.</title>
        <authorList>
            <consortium name="DOE Joint Genome Institute"/>
            <person name="David A.S."/>
            <person name="May G."/>
            <person name="Haridas S."/>
            <person name="Lim J."/>
            <person name="Wang M."/>
            <person name="Labutti K."/>
            <person name="Lipzen A."/>
            <person name="Barry K."/>
            <person name="Grigoriev I.V."/>
        </authorList>
    </citation>
    <scope>NUCLEOTIDE SEQUENCE [LARGE SCALE GENOMIC DNA]</scope>
    <source>
        <strain evidence="13">J235TASD1</strain>
    </source>
</reference>
<dbReference type="InParanoid" id="A0A136J2Y2"/>
<proteinExistence type="inferred from homology"/>
<feature type="compositionally biased region" description="Polar residues" evidence="10">
    <location>
        <begin position="13"/>
        <end position="22"/>
    </location>
</feature>
<comment type="function">
    <text evidence="9">Component of the Mediator complex, a coactivator involved in the regulated transcription of nearly all RNA polymerase II-dependent genes. Mediator functions as a bridge to convey information from gene-specific regulatory proteins to the basal RNA polymerase II transcription machinery. Mediator is recruited to promoters by direct interactions with regulatory proteins and serves as a scaffold for the assembly of a functional preinitiation complex with RNA polymerase II and the general transcription factors.</text>
</comment>
<dbReference type="GO" id="GO:0016592">
    <property type="term" value="C:mediator complex"/>
    <property type="evidence" value="ECO:0007669"/>
    <property type="project" value="UniProtKB-UniRule"/>
</dbReference>
<evidence type="ECO:0000256" key="9">
    <source>
        <dbReference type="RuleBase" id="RU365082"/>
    </source>
</evidence>
<dbReference type="Pfam" id="PF08638">
    <property type="entry name" value="Med14"/>
    <property type="match status" value="1"/>
</dbReference>
<dbReference type="STRING" id="196109.A0A136J2Y2"/>
<name>A0A136J2Y2_9PEZI</name>